<sequence length="110" mass="12753">MAAVIGKPIKVDINTLKIERGKFAQIYVEIDLNQPVVRKVWLKDRWCKVQYEGLHIICSECECMVMSRLATPSNSINSMLKPTLMAITRRWGRSTTMKEMLPVKQAWRET</sequence>
<keyword evidence="2" id="KW-1185">Reference proteome</keyword>
<comment type="caution">
    <text evidence="1">The sequence shown here is derived from an EMBL/GenBank/DDBJ whole genome shotgun (WGS) entry which is preliminary data.</text>
</comment>
<reference evidence="1 2" key="1">
    <citation type="journal article" date="2022" name="DNA Res.">
        <title>Chromosomal-level genome assembly of the orchid tree Bauhinia variegata (Leguminosae; Cercidoideae) supports the allotetraploid origin hypothesis of Bauhinia.</title>
        <authorList>
            <person name="Zhong Y."/>
            <person name="Chen Y."/>
            <person name="Zheng D."/>
            <person name="Pang J."/>
            <person name="Liu Y."/>
            <person name="Luo S."/>
            <person name="Meng S."/>
            <person name="Qian L."/>
            <person name="Wei D."/>
            <person name="Dai S."/>
            <person name="Zhou R."/>
        </authorList>
    </citation>
    <scope>NUCLEOTIDE SEQUENCE [LARGE SCALE GENOMIC DNA]</scope>
    <source>
        <strain evidence="1">BV-YZ2020</strain>
    </source>
</reference>
<evidence type="ECO:0000313" key="1">
    <source>
        <dbReference type="EMBL" id="KAI4351148.1"/>
    </source>
</evidence>
<dbReference type="Proteomes" id="UP000828941">
    <property type="component" value="Chromosome 3"/>
</dbReference>
<accession>A0ACB9PR57</accession>
<gene>
    <name evidence="1" type="ORF">L6164_005531</name>
</gene>
<dbReference type="EMBL" id="CM039428">
    <property type="protein sequence ID" value="KAI4351148.1"/>
    <property type="molecule type" value="Genomic_DNA"/>
</dbReference>
<name>A0ACB9PR57_BAUVA</name>
<organism evidence="1 2">
    <name type="scientific">Bauhinia variegata</name>
    <name type="common">Purple orchid tree</name>
    <name type="synonym">Phanera variegata</name>
    <dbReference type="NCBI Taxonomy" id="167791"/>
    <lineage>
        <taxon>Eukaryota</taxon>
        <taxon>Viridiplantae</taxon>
        <taxon>Streptophyta</taxon>
        <taxon>Embryophyta</taxon>
        <taxon>Tracheophyta</taxon>
        <taxon>Spermatophyta</taxon>
        <taxon>Magnoliopsida</taxon>
        <taxon>eudicotyledons</taxon>
        <taxon>Gunneridae</taxon>
        <taxon>Pentapetalae</taxon>
        <taxon>rosids</taxon>
        <taxon>fabids</taxon>
        <taxon>Fabales</taxon>
        <taxon>Fabaceae</taxon>
        <taxon>Cercidoideae</taxon>
        <taxon>Cercideae</taxon>
        <taxon>Bauhiniinae</taxon>
        <taxon>Bauhinia</taxon>
    </lineage>
</organism>
<protein>
    <submittedName>
        <fullName evidence="1">Uncharacterized protein</fullName>
    </submittedName>
</protein>
<proteinExistence type="predicted"/>
<evidence type="ECO:0000313" key="2">
    <source>
        <dbReference type="Proteomes" id="UP000828941"/>
    </source>
</evidence>